<reference evidence="1 2" key="1">
    <citation type="journal article" date="2018" name="Sci. Rep.">
        <title>Genomic signatures of local adaptation to the degree of environmental predictability in rotifers.</title>
        <authorList>
            <person name="Franch-Gras L."/>
            <person name="Hahn C."/>
            <person name="Garcia-Roger E.M."/>
            <person name="Carmona M.J."/>
            <person name="Serra M."/>
            <person name="Gomez A."/>
        </authorList>
    </citation>
    <scope>NUCLEOTIDE SEQUENCE [LARGE SCALE GENOMIC DNA]</scope>
    <source>
        <strain evidence="1">HYR1</strain>
    </source>
</reference>
<proteinExistence type="predicted"/>
<evidence type="ECO:0000313" key="2">
    <source>
        <dbReference type="Proteomes" id="UP000276133"/>
    </source>
</evidence>
<protein>
    <submittedName>
        <fullName evidence="1">RNA-directed DNA polymerase from mobile element jockey-like</fullName>
    </submittedName>
</protein>
<dbReference type="AlphaFoldDB" id="A0A3M7Q7E9"/>
<sequence length="146" mass="17964">MSKSKPILYFFSFVIFFHHPRTSNMDKLDNKIKESEDMSKEIQQREKMTKHKDKFNSDEFILIIRTIVIKIKERFFLFKFCELWVRDIETLEQFQRRVTRVPGTLKSMEYESRLEWMSLTSLEIRRQRDDLIQLFKVNKSKDNITW</sequence>
<dbReference type="EMBL" id="REGN01007073">
    <property type="protein sequence ID" value="RNA07346.1"/>
    <property type="molecule type" value="Genomic_DNA"/>
</dbReference>
<keyword evidence="2" id="KW-1185">Reference proteome</keyword>
<dbReference type="Proteomes" id="UP000276133">
    <property type="component" value="Unassembled WGS sequence"/>
</dbReference>
<dbReference type="GO" id="GO:0003964">
    <property type="term" value="F:RNA-directed DNA polymerase activity"/>
    <property type="evidence" value="ECO:0007669"/>
    <property type="project" value="UniProtKB-KW"/>
</dbReference>
<dbReference type="OrthoDB" id="10063766at2759"/>
<evidence type="ECO:0000313" key="1">
    <source>
        <dbReference type="EMBL" id="RNA07346.1"/>
    </source>
</evidence>
<accession>A0A3M7Q7E9</accession>
<name>A0A3M7Q7E9_BRAPC</name>
<keyword evidence="1" id="KW-0695">RNA-directed DNA polymerase</keyword>
<gene>
    <name evidence="1" type="ORF">BpHYR1_021355</name>
</gene>
<organism evidence="1 2">
    <name type="scientific">Brachionus plicatilis</name>
    <name type="common">Marine rotifer</name>
    <name type="synonym">Brachionus muelleri</name>
    <dbReference type="NCBI Taxonomy" id="10195"/>
    <lineage>
        <taxon>Eukaryota</taxon>
        <taxon>Metazoa</taxon>
        <taxon>Spiralia</taxon>
        <taxon>Gnathifera</taxon>
        <taxon>Rotifera</taxon>
        <taxon>Eurotatoria</taxon>
        <taxon>Monogononta</taxon>
        <taxon>Pseudotrocha</taxon>
        <taxon>Ploima</taxon>
        <taxon>Brachionidae</taxon>
        <taxon>Brachionus</taxon>
    </lineage>
</organism>
<comment type="caution">
    <text evidence="1">The sequence shown here is derived from an EMBL/GenBank/DDBJ whole genome shotgun (WGS) entry which is preliminary data.</text>
</comment>
<keyword evidence="1" id="KW-0548">Nucleotidyltransferase</keyword>
<keyword evidence="1" id="KW-0808">Transferase</keyword>